<accession>A0ACB7TPD8</accession>
<organism evidence="1 2">
    <name type="scientific">Hyalomma asiaticum</name>
    <name type="common">Tick</name>
    <dbReference type="NCBI Taxonomy" id="266040"/>
    <lineage>
        <taxon>Eukaryota</taxon>
        <taxon>Metazoa</taxon>
        <taxon>Ecdysozoa</taxon>
        <taxon>Arthropoda</taxon>
        <taxon>Chelicerata</taxon>
        <taxon>Arachnida</taxon>
        <taxon>Acari</taxon>
        <taxon>Parasitiformes</taxon>
        <taxon>Ixodida</taxon>
        <taxon>Ixodoidea</taxon>
        <taxon>Ixodidae</taxon>
        <taxon>Hyalomminae</taxon>
        <taxon>Hyalomma</taxon>
    </lineage>
</organism>
<evidence type="ECO:0000313" key="2">
    <source>
        <dbReference type="Proteomes" id="UP000821845"/>
    </source>
</evidence>
<gene>
    <name evidence="1" type="ORF">HPB50_026614</name>
</gene>
<reference evidence="1" key="1">
    <citation type="submission" date="2020-05" db="EMBL/GenBank/DDBJ databases">
        <title>Large-scale comparative analyses of tick genomes elucidate their genetic diversity and vector capacities.</title>
        <authorList>
            <person name="Jia N."/>
            <person name="Wang J."/>
            <person name="Shi W."/>
            <person name="Du L."/>
            <person name="Sun Y."/>
            <person name="Zhan W."/>
            <person name="Jiang J."/>
            <person name="Wang Q."/>
            <person name="Zhang B."/>
            <person name="Ji P."/>
            <person name="Sakyi L.B."/>
            <person name="Cui X."/>
            <person name="Yuan T."/>
            <person name="Jiang B."/>
            <person name="Yang W."/>
            <person name="Lam T.T.-Y."/>
            <person name="Chang Q."/>
            <person name="Ding S."/>
            <person name="Wang X."/>
            <person name="Zhu J."/>
            <person name="Ruan X."/>
            <person name="Zhao L."/>
            <person name="Wei J."/>
            <person name="Que T."/>
            <person name="Du C."/>
            <person name="Cheng J."/>
            <person name="Dai P."/>
            <person name="Han X."/>
            <person name="Huang E."/>
            <person name="Gao Y."/>
            <person name="Liu J."/>
            <person name="Shao H."/>
            <person name="Ye R."/>
            <person name="Li L."/>
            <person name="Wei W."/>
            <person name="Wang X."/>
            <person name="Wang C."/>
            <person name="Yang T."/>
            <person name="Huo Q."/>
            <person name="Li W."/>
            <person name="Guo W."/>
            <person name="Chen H."/>
            <person name="Zhou L."/>
            <person name="Ni X."/>
            <person name="Tian J."/>
            <person name="Zhou Y."/>
            <person name="Sheng Y."/>
            <person name="Liu T."/>
            <person name="Pan Y."/>
            <person name="Xia L."/>
            <person name="Li J."/>
            <person name="Zhao F."/>
            <person name="Cao W."/>
        </authorList>
    </citation>
    <scope>NUCLEOTIDE SEQUENCE</scope>
    <source>
        <strain evidence="1">Hyas-2018</strain>
    </source>
</reference>
<dbReference type="EMBL" id="CM023481">
    <property type="protein sequence ID" value="KAH6948863.1"/>
    <property type="molecule type" value="Genomic_DNA"/>
</dbReference>
<proteinExistence type="predicted"/>
<name>A0ACB7TPD8_HYAAI</name>
<keyword evidence="2" id="KW-1185">Reference proteome</keyword>
<dbReference type="Proteomes" id="UP000821845">
    <property type="component" value="Chromosome 1"/>
</dbReference>
<evidence type="ECO:0000313" key="1">
    <source>
        <dbReference type="EMBL" id="KAH6948863.1"/>
    </source>
</evidence>
<comment type="caution">
    <text evidence="1">The sequence shown here is derived from an EMBL/GenBank/DDBJ whole genome shotgun (WGS) entry which is preliminary data.</text>
</comment>
<sequence>MFLKFEDAKWHGCGHKKTTAIVREMAAGAENTMMDALKRAFAVAVDGTNDSRSQMYPIVVTYYIKESRNVES</sequence>
<protein>
    <submittedName>
        <fullName evidence="1">Uncharacterized protein</fullName>
    </submittedName>
</protein>